<proteinExistence type="predicted"/>
<dbReference type="Proteomes" id="UP000789920">
    <property type="component" value="Unassembled WGS sequence"/>
</dbReference>
<sequence length="79" mass="9507">GQQRKDEVRAGCHQFMNDPKSHKEKLAREHRNSDFLDRIEFSEFYGRLKAIKEYHRRNETVEPLELEFINQTKSNGEKD</sequence>
<reference evidence="1" key="1">
    <citation type="submission" date="2021-06" db="EMBL/GenBank/DDBJ databases">
        <authorList>
            <person name="Kallberg Y."/>
            <person name="Tangrot J."/>
            <person name="Rosling A."/>
        </authorList>
    </citation>
    <scope>NUCLEOTIDE SEQUENCE</scope>
    <source>
        <strain evidence="1">MA461A</strain>
    </source>
</reference>
<feature type="non-terminal residue" evidence="1">
    <location>
        <position position="1"/>
    </location>
</feature>
<evidence type="ECO:0000313" key="2">
    <source>
        <dbReference type="Proteomes" id="UP000789920"/>
    </source>
</evidence>
<organism evidence="1 2">
    <name type="scientific">Racocetra persica</name>
    <dbReference type="NCBI Taxonomy" id="160502"/>
    <lineage>
        <taxon>Eukaryota</taxon>
        <taxon>Fungi</taxon>
        <taxon>Fungi incertae sedis</taxon>
        <taxon>Mucoromycota</taxon>
        <taxon>Glomeromycotina</taxon>
        <taxon>Glomeromycetes</taxon>
        <taxon>Diversisporales</taxon>
        <taxon>Gigasporaceae</taxon>
        <taxon>Racocetra</taxon>
    </lineage>
</organism>
<feature type="non-terminal residue" evidence="1">
    <location>
        <position position="79"/>
    </location>
</feature>
<comment type="caution">
    <text evidence="1">The sequence shown here is derived from an EMBL/GenBank/DDBJ whole genome shotgun (WGS) entry which is preliminary data.</text>
</comment>
<gene>
    <name evidence="1" type="ORF">RPERSI_LOCUS20911</name>
</gene>
<dbReference type="EMBL" id="CAJVQC010060077">
    <property type="protein sequence ID" value="CAG8800401.1"/>
    <property type="molecule type" value="Genomic_DNA"/>
</dbReference>
<protein>
    <submittedName>
        <fullName evidence="1">32275_t:CDS:1</fullName>
    </submittedName>
</protein>
<accession>A0ACA9RNV0</accession>
<evidence type="ECO:0000313" key="1">
    <source>
        <dbReference type="EMBL" id="CAG8800401.1"/>
    </source>
</evidence>
<name>A0ACA9RNV0_9GLOM</name>
<keyword evidence="2" id="KW-1185">Reference proteome</keyword>